<feature type="compositionally biased region" description="Acidic residues" evidence="1">
    <location>
        <begin position="1"/>
        <end position="12"/>
    </location>
</feature>
<evidence type="ECO:0000313" key="2">
    <source>
        <dbReference type="EMBL" id="RRT81428.1"/>
    </source>
</evidence>
<reference evidence="2 3" key="1">
    <citation type="journal article" date="2014" name="Agronomy (Basel)">
        <title>A Draft Genome Sequence for Ensete ventricosum, the Drought-Tolerant Tree Against Hunger.</title>
        <authorList>
            <person name="Harrison J."/>
            <person name="Moore K.A."/>
            <person name="Paszkiewicz K."/>
            <person name="Jones T."/>
            <person name="Grant M."/>
            <person name="Ambacheew D."/>
            <person name="Muzemil S."/>
            <person name="Studholme D.J."/>
        </authorList>
    </citation>
    <scope>NUCLEOTIDE SEQUENCE [LARGE SCALE GENOMIC DNA]</scope>
</reference>
<protein>
    <recommendedName>
        <fullName evidence="4">DUF834 domain-containing protein</fullName>
    </recommendedName>
</protein>
<feature type="compositionally biased region" description="Basic residues" evidence="1">
    <location>
        <begin position="163"/>
        <end position="172"/>
    </location>
</feature>
<dbReference type="AlphaFoldDB" id="A0A427AYT8"/>
<comment type="caution">
    <text evidence="2">The sequence shown here is derived from an EMBL/GenBank/DDBJ whole genome shotgun (WGS) entry which is preliminary data.</text>
</comment>
<accession>A0A427AYT8</accession>
<sequence length="172" mass="17939">MHLTIVEEDVGEETGSGSKRQGSSDAAGVGGEEGSSNNNDDCMDCRGRSGRAMAMMVAKATTTSRVVVIVAAACVGCRGRWDGSNGKRGRGSGEGTSVAKESMLGSSGWHMGWKSHRKQRRDIWEATTAIGDANTATWQRRGDGGTTVGGSSKGAAGNEGRRFRTAAGKRRV</sequence>
<dbReference type="Proteomes" id="UP000287651">
    <property type="component" value="Unassembled WGS sequence"/>
</dbReference>
<dbReference type="EMBL" id="AMZH03000913">
    <property type="protein sequence ID" value="RRT81428.1"/>
    <property type="molecule type" value="Genomic_DNA"/>
</dbReference>
<gene>
    <name evidence="2" type="ORF">B296_00018083</name>
</gene>
<organism evidence="2 3">
    <name type="scientific">Ensete ventricosum</name>
    <name type="common">Abyssinian banana</name>
    <name type="synonym">Musa ensete</name>
    <dbReference type="NCBI Taxonomy" id="4639"/>
    <lineage>
        <taxon>Eukaryota</taxon>
        <taxon>Viridiplantae</taxon>
        <taxon>Streptophyta</taxon>
        <taxon>Embryophyta</taxon>
        <taxon>Tracheophyta</taxon>
        <taxon>Spermatophyta</taxon>
        <taxon>Magnoliopsida</taxon>
        <taxon>Liliopsida</taxon>
        <taxon>Zingiberales</taxon>
        <taxon>Musaceae</taxon>
        <taxon>Ensete</taxon>
    </lineage>
</organism>
<proteinExistence type="predicted"/>
<name>A0A427AYT8_ENSVE</name>
<feature type="region of interest" description="Disordered" evidence="1">
    <location>
        <begin position="1"/>
        <end position="43"/>
    </location>
</feature>
<feature type="region of interest" description="Disordered" evidence="1">
    <location>
        <begin position="134"/>
        <end position="172"/>
    </location>
</feature>
<evidence type="ECO:0000313" key="3">
    <source>
        <dbReference type="Proteomes" id="UP000287651"/>
    </source>
</evidence>
<evidence type="ECO:0000256" key="1">
    <source>
        <dbReference type="SAM" id="MobiDB-lite"/>
    </source>
</evidence>
<evidence type="ECO:0008006" key="4">
    <source>
        <dbReference type="Google" id="ProtNLM"/>
    </source>
</evidence>